<reference evidence="2 3" key="1">
    <citation type="journal article" date="2017" name="Nat. Commun.">
        <title>Genome assembly with in vitro proximity ligation data and whole-genome triplication in lettuce.</title>
        <authorList>
            <person name="Reyes-Chin-Wo S."/>
            <person name="Wang Z."/>
            <person name="Yang X."/>
            <person name="Kozik A."/>
            <person name="Arikit S."/>
            <person name="Song C."/>
            <person name="Xia L."/>
            <person name="Froenicke L."/>
            <person name="Lavelle D.O."/>
            <person name="Truco M.J."/>
            <person name="Xia R."/>
            <person name="Zhu S."/>
            <person name="Xu C."/>
            <person name="Xu H."/>
            <person name="Xu X."/>
            <person name="Cox K."/>
            <person name="Korf I."/>
            <person name="Meyers B.C."/>
            <person name="Michelmore R.W."/>
        </authorList>
    </citation>
    <scope>NUCLEOTIDE SEQUENCE [LARGE SCALE GENOMIC DNA]</scope>
    <source>
        <strain evidence="3">cv. Salinas</strain>
        <tissue evidence="2">Seedlings</tissue>
    </source>
</reference>
<feature type="signal peptide" evidence="1">
    <location>
        <begin position="1"/>
        <end position="19"/>
    </location>
</feature>
<name>A0A9R1XBB9_LACSA</name>
<protein>
    <submittedName>
        <fullName evidence="2">Uncharacterized protein</fullName>
    </submittedName>
</protein>
<accession>A0A9R1XBB9</accession>
<evidence type="ECO:0000313" key="2">
    <source>
        <dbReference type="EMBL" id="KAJ0204199.1"/>
    </source>
</evidence>
<dbReference type="AlphaFoldDB" id="A0A9R1XBB9"/>
<sequence>MHSIYYICNLFSLFWLQDAADKGQLDAIFILGMLQMVEGSERKQKALIMLNNAYISIRRGWNMRQTCYKVRSYLVREGRSKQTQFHGLYKSCAQHPSMSIYEKAFMHEYSWFV</sequence>
<feature type="chain" id="PRO_5040413172" evidence="1">
    <location>
        <begin position="20"/>
        <end position="113"/>
    </location>
</feature>
<comment type="caution">
    <text evidence="2">The sequence shown here is derived from an EMBL/GenBank/DDBJ whole genome shotgun (WGS) entry which is preliminary data.</text>
</comment>
<dbReference type="EMBL" id="NBSK02000005">
    <property type="protein sequence ID" value="KAJ0204199.1"/>
    <property type="molecule type" value="Genomic_DNA"/>
</dbReference>
<organism evidence="2 3">
    <name type="scientific">Lactuca sativa</name>
    <name type="common">Garden lettuce</name>
    <dbReference type="NCBI Taxonomy" id="4236"/>
    <lineage>
        <taxon>Eukaryota</taxon>
        <taxon>Viridiplantae</taxon>
        <taxon>Streptophyta</taxon>
        <taxon>Embryophyta</taxon>
        <taxon>Tracheophyta</taxon>
        <taxon>Spermatophyta</taxon>
        <taxon>Magnoliopsida</taxon>
        <taxon>eudicotyledons</taxon>
        <taxon>Gunneridae</taxon>
        <taxon>Pentapetalae</taxon>
        <taxon>asterids</taxon>
        <taxon>campanulids</taxon>
        <taxon>Asterales</taxon>
        <taxon>Asteraceae</taxon>
        <taxon>Cichorioideae</taxon>
        <taxon>Cichorieae</taxon>
        <taxon>Lactucinae</taxon>
        <taxon>Lactuca</taxon>
    </lineage>
</organism>
<keyword evidence="3" id="KW-1185">Reference proteome</keyword>
<evidence type="ECO:0000313" key="3">
    <source>
        <dbReference type="Proteomes" id="UP000235145"/>
    </source>
</evidence>
<dbReference type="Proteomes" id="UP000235145">
    <property type="component" value="Unassembled WGS sequence"/>
</dbReference>
<proteinExistence type="predicted"/>
<keyword evidence="1" id="KW-0732">Signal</keyword>
<gene>
    <name evidence="2" type="ORF">LSAT_V11C500296850</name>
</gene>
<evidence type="ECO:0000256" key="1">
    <source>
        <dbReference type="SAM" id="SignalP"/>
    </source>
</evidence>